<organism evidence="9 10">
    <name type="scientific">Apostasia shenzhenica</name>
    <dbReference type="NCBI Taxonomy" id="1088818"/>
    <lineage>
        <taxon>Eukaryota</taxon>
        <taxon>Viridiplantae</taxon>
        <taxon>Streptophyta</taxon>
        <taxon>Embryophyta</taxon>
        <taxon>Tracheophyta</taxon>
        <taxon>Spermatophyta</taxon>
        <taxon>Magnoliopsida</taxon>
        <taxon>Liliopsida</taxon>
        <taxon>Asparagales</taxon>
        <taxon>Orchidaceae</taxon>
        <taxon>Apostasioideae</taxon>
        <taxon>Apostasia</taxon>
    </lineage>
</organism>
<feature type="domain" description="AP2/ERF" evidence="8">
    <location>
        <begin position="48"/>
        <end position="105"/>
    </location>
</feature>
<feature type="region of interest" description="Disordered" evidence="7">
    <location>
        <begin position="105"/>
        <end position="126"/>
    </location>
</feature>
<dbReference type="PANTHER" id="PTHR31241:SF24">
    <property type="entry name" value="ETHYLENE-RESPONSIVE TRANSCRIPTION FACTOR ABI4"/>
    <property type="match status" value="1"/>
</dbReference>
<sequence length="250" mass="25949">MNGAPEGSSPIEQCPVPEPGSPSGAAGAAHSGRRKGRGAGVPDKGKLRYRGVRQRTWGKWVAEIREPGKRSRRWLGTFSTAEEAALAYDRAALILYGPRAQLNLRPSPSSSAAGSSRYSPSSSSSTAALRPLLPRPAIFPFPFPFPLLPHPYPTLPDPSTGYYLAAPPPLEKLQLSSSPLSSAAVAAAPCFAEMNSLAAASEASAVMETPAGPFPSMGSGGWGCDDECPEAAAAAAACLLEDSDALLFDL</sequence>
<dbReference type="GO" id="GO:0005634">
    <property type="term" value="C:nucleus"/>
    <property type="evidence" value="ECO:0007669"/>
    <property type="project" value="UniProtKB-SubCell"/>
</dbReference>
<comment type="similarity">
    <text evidence="6">Belongs to the AP2/ERF transcription factor family. ERF subfamily.</text>
</comment>
<dbReference type="FunFam" id="3.30.730.10:FF:000001">
    <property type="entry name" value="Ethylene-responsive transcription factor 2"/>
    <property type="match status" value="1"/>
</dbReference>
<dbReference type="STRING" id="1088818.A0A2I0B4H1"/>
<reference evidence="9 10" key="1">
    <citation type="journal article" date="2017" name="Nature">
        <title>The Apostasia genome and the evolution of orchids.</title>
        <authorList>
            <person name="Zhang G.Q."/>
            <person name="Liu K.W."/>
            <person name="Li Z."/>
            <person name="Lohaus R."/>
            <person name="Hsiao Y.Y."/>
            <person name="Niu S.C."/>
            <person name="Wang J.Y."/>
            <person name="Lin Y.C."/>
            <person name="Xu Q."/>
            <person name="Chen L.J."/>
            <person name="Yoshida K."/>
            <person name="Fujiwara S."/>
            <person name="Wang Z.W."/>
            <person name="Zhang Y.Q."/>
            <person name="Mitsuda N."/>
            <person name="Wang M."/>
            <person name="Liu G.H."/>
            <person name="Pecoraro L."/>
            <person name="Huang H.X."/>
            <person name="Xiao X.J."/>
            <person name="Lin M."/>
            <person name="Wu X.Y."/>
            <person name="Wu W.L."/>
            <person name="Chen Y.Y."/>
            <person name="Chang S.B."/>
            <person name="Sakamoto S."/>
            <person name="Ohme-Takagi M."/>
            <person name="Yagi M."/>
            <person name="Zeng S.J."/>
            <person name="Shen C.Y."/>
            <person name="Yeh C.M."/>
            <person name="Luo Y.B."/>
            <person name="Tsai W.C."/>
            <person name="Van de Peer Y."/>
            <person name="Liu Z.J."/>
        </authorList>
    </citation>
    <scope>NUCLEOTIDE SEQUENCE [LARGE SCALE GENOMIC DNA]</scope>
    <source>
        <strain evidence="10">cv. Shenzhen</strain>
        <tissue evidence="9">Stem</tissue>
    </source>
</reference>
<dbReference type="Proteomes" id="UP000236161">
    <property type="component" value="Unassembled WGS sequence"/>
</dbReference>
<dbReference type="Gene3D" id="3.30.730.10">
    <property type="entry name" value="AP2/ERF domain"/>
    <property type="match status" value="1"/>
</dbReference>
<evidence type="ECO:0000256" key="4">
    <source>
        <dbReference type="ARBA" id="ARBA00023163"/>
    </source>
</evidence>
<dbReference type="InterPro" id="IPR016177">
    <property type="entry name" value="DNA-bd_dom_sf"/>
</dbReference>
<dbReference type="GO" id="GO:0000976">
    <property type="term" value="F:transcription cis-regulatory region binding"/>
    <property type="evidence" value="ECO:0007669"/>
    <property type="project" value="TreeGrafter"/>
</dbReference>
<feature type="compositionally biased region" description="Low complexity" evidence="7">
    <location>
        <begin position="21"/>
        <end position="30"/>
    </location>
</feature>
<evidence type="ECO:0000256" key="1">
    <source>
        <dbReference type="ARBA" id="ARBA00004123"/>
    </source>
</evidence>
<dbReference type="SUPFAM" id="SSF54171">
    <property type="entry name" value="DNA-binding domain"/>
    <property type="match status" value="1"/>
</dbReference>
<proteinExistence type="inferred from homology"/>
<keyword evidence="10" id="KW-1185">Reference proteome</keyword>
<keyword evidence="2" id="KW-0805">Transcription regulation</keyword>
<dbReference type="InterPro" id="IPR001471">
    <property type="entry name" value="AP2/ERF_dom"/>
</dbReference>
<dbReference type="AlphaFoldDB" id="A0A2I0B4H1"/>
<evidence type="ECO:0000256" key="7">
    <source>
        <dbReference type="SAM" id="MobiDB-lite"/>
    </source>
</evidence>
<accession>A0A2I0B4H1</accession>
<evidence type="ECO:0000256" key="3">
    <source>
        <dbReference type="ARBA" id="ARBA00023125"/>
    </source>
</evidence>
<dbReference type="PANTHER" id="PTHR31241">
    <property type="entry name" value="DEHYDRATION-RESPONSIVE ELEMENT-BINDING PROTEIN 2C"/>
    <property type="match status" value="1"/>
</dbReference>
<dbReference type="GO" id="GO:0006950">
    <property type="term" value="P:response to stress"/>
    <property type="evidence" value="ECO:0007669"/>
    <property type="project" value="TreeGrafter"/>
</dbReference>
<evidence type="ECO:0000259" key="8">
    <source>
        <dbReference type="PROSITE" id="PS51032"/>
    </source>
</evidence>
<keyword evidence="4" id="KW-0804">Transcription</keyword>
<dbReference type="PRINTS" id="PR00367">
    <property type="entry name" value="ETHRSPELEMNT"/>
</dbReference>
<evidence type="ECO:0000313" key="10">
    <source>
        <dbReference type="Proteomes" id="UP000236161"/>
    </source>
</evidence>
<protein>
    <submittedName>
        <fullName evidence="9">Ethylene-responsive transcription factor ABI4</fullName>
    </submittedName>
</protein>
<keyword evidence="5" id="KW-0539">Nucleus</keyword>
<feature type="region of interest" description="Disordered" evidence="7">
    <location>
        <begin position="1"/>
        <end position="47"/>
    </location>
</feature>
<gene>
    <name evidence="9" type="primary">ABI4</name>
    <name evidence="9" type="ORF">AXF42_Ash012292</name>
</gene>
<name>A0A2I0B4H1_9ASPA</name>
<evidence type="ECO:0000256" key="2">
    <source>
        <dbReference type="ARBA" id="ARBA00023015"/>
    </source>
</evidence>
<dbReference type="SMART" id="SM00380">
    <property type="entry name" value="AP2"/>
    <property type="match status" value="1"/>
</dbReference>
<keyword evidence="3" id="KW-0238">DNA-binding</keyword>
<comment type="subcellular location">
    <subcellularLocation>
        <location evidence="1">Nucleus</location>
    </subcellularLocation>
</comment>
<evidence type="ECO:0000256" key="6">
    <source>
        <dbReference type="ARBA" id="ARBA00024343"/>
    </source>
</evidence>
<dbReference type="CDD" id="cd00018">
    <property type="entry name" value="AP2"/>
    <property type="match status" value="1"/>
</dbReference>
<dbReference type="PROSITE" id="PS51032">
    <property type="entry name" value="AP2_ERF"/>
    <property type="match status" value="1"/>
</dbReference>
<dbReference type="Pfam" id="PF00847">
    <property type="entry name" value="AP2"/>
    <property type="match status" value="1"/>
</dbReference>
<dbReference type="EMBL" id="KZ451916">
    <property type="protein sequence ID" value="PKA62705.1"/>
    <property type="molecule type" value="Genomic_DNA"/>
</dbReference>
<dbReference type="OrthoDB" id="1938645at2759"/>
<dbReference type="GO" id="GO:0003700">
    <property type="term" value="F:DNA-binding transcription factor activity"/>
    <property type="evidence" value="ECO:0007669"/>
    <property type="project" value="InterPro"/>
</dbReference>
<dbReference type="GO" id="GO:0045893">
    <property type="term" value="P:positive regulation of DNA-templated transcription"/>
    <property type="evidence" value="ECO:0007669"/>
    <property type="project" value="TreeGrafter"/>
</dbReference>
<dbReference type="InterPro" id="IPR036955">
    <property type="entry name" value="AP2/ERF_dom_sf"/>
</dbReference>
<evidence type="ECO:0000313" key="9">
    <source>
        <dbReference type="EMBL" id="PKA62705.1"/>
    </source>
</evidence>
<evidence type="ECO:0000256" key="5">
    <source>
        <dbReference type="ARBA" id="ARBA00023242"/>
    </source>
</evidence>